<evidence type="ECO:0000256" key="12">
    <source>
        <dbReference type="SAM" id="MobiDB-lite"/>
    </source>
</evidence>
<evidence type="ECO:0000256" key="11">
    <source>
        <dbReference type="ARBA" id="ARBA00048679"/>
    </source>
</evidence>
<name>A0A5C6WWS9_9DELT</name>
<dbReference type="EMBL" id="VOSL01000059">
    <property type="protein sequence ID" value="TXD33846.1"/>
    <property type="molecule type" value="Genomic_DNA"/>
</dbReference>
<dbReference type="EC" id="2.7.11.1" evidence="2"/>
<feature type="chain" id="PRO_5022770215" description="non-specific serine/threonine protein kinase" evidence="13">
    <location>
        <begin position="24"/>
        <end position="390"/>
    </location>
</feature>
<protein>
    <recommendedName>
        <fullName evidence="2">non-specific serine/threonine protein kinase</fullName>
        <ecNumber evidence="2">2.7.11.1</ecNumber>
    </recommendedName>
</protein>
<dbReference type="Pfam" id="PF13540">
    <property type="entry name" value="RCC1_2"/>
    <property type="match status" value="2"/>
</dbReference>
<evidence type="ECO:0000256" key="4">
    <source>
        <dbReference type="ARBA" id="ARBA00022729"/>
    </source>
</evidence>
<evidence type="ECO:0000256" key="13">
    <source>
        <dbReference type="SAM" id="SignalP"/>
    </source>
</evidence>
<dbReference type="PANTHER" id="PTHR47460:SF1">
    <property type="entry name" value="SERINE_THREONINE-PROTEIN KINASE-LIKE PROTEIN ACR4"/>
    <property type="match status" value="1"/>
</dbReference>
<accession>A0A5C6WWS9</accession>
<feature type="signal peptide" evidence="13">
    <location>
        <begin position="1"/>
        <end position="23"/>
    </location>
</feature>
<comment type="subcellular location">
    <subcellularLocation>
        <location evidence="1">Membrane</location>
        <topology evidence="1">Single-pass type I membrane protein</topology>
    </subcellularLocation>
</comment>
<keyword evidence="9" id="KW-0325">Glycoprotein</keyword>
<evidence type="ECO:0000256" key="7">
    <source>
        <dbReference type="ARBA" id="ARBA00023157"/>
    </source>
</evidence>
<evidence type="ECO:0000313" key="15">
    <source>
        <dbReference type="Proteomes" id="UP000321046"/>
    </source>
</evidence>
<dbReference type="AlphaFoldDB" id="A0A5C6WWS9"/>
<dbReference type="Proteomes" id="UP000321046">
    <property type="component" value="Unassembled WGS sequence"/>
</dbReference>
<comment type="catalytic activity">
    <reaction evidence="11">
        <text>L-seryl-[protein] + ATP = O-phospho-L-seryl-[protein] + ADP + H(+)</text>
        <dbReference type="Rhea" id="RHEA:17989"/>
        <dbReference type="Rhea" id="RHEA-COMP:9863"/>
        <dbReference type="Rhea" id="RHEA-COMP:11604"/>
        <dbReference type="ChEBI" id="CHEBI:15378"/>
        <dbReference type="ChEBI" id="CHEBI:29999"/>
        <dbReference type="ChEBI" id="CHEBI:30616"/>
        <dbReference type="ChEBI" id="CHEBI:83421"/>
        <dbReference type="ChEBI" id="CHEBI:456216"/>
        <dbReference type="EC" id="2.7.11.1"/>
    </reaction>
</comment>
<keyword evidence="4 13" id="KW-0732">Signal</keyword>
<gene>
    <name evidence="14" type="ORF">FRC96_15385</name>
</gene>
<proteinExistence type="predicted"/>
<dbReference type="OrthoDB" id="27389at2"/>
<dbReference type="PROSITE" id="PS51257">
    <property type="entry name" value="PROKAR_LIPOPROTEIN"/>
    <property type="match status" value="1"/>
</dbReference>
<reference evidence="14 15" key="1">
    <citation type="submission" date="2019-08" db="EMBL/GenBank/DDBJ databases">
        <title>Bradymonadales sp. TMQ2.</title>
        <authorList>
            <person name="Liang Q."/>
        </authorList>
    </citation>
    <scope>NUCLEOTIDE SEQUENCE [LARGE SCALE GENOMIC DNA]</scope>
    <source>
        <strain evidence="14 15">TMQ2</strain>
    </source>
</reference>
<comment type="caution">
    <text evidence="14">The sequence shown here is derived from an EMBL/GenBank/DDBJ whole genome shotgun (WGS) entry which is preliminary data.</text>
</comment>
<dbReference type="InterPro" id="IPR009091">
    <property type="entry name" value="RCC1/BLIP-II"/>
</dbReference>
<dbReference type="GO" id="GO:0016020">
    <property type="term" value="C:membrane"/>
    <property type="evidence" value="ECO:0007669"/>
    <property type="project" value="UniProtKB-SubCell"/>
</dbReference>
<dbReference type="SUPFAM" id="SSF50985">
    <property type="entry name" value="RCC1/BLIP-II"/>
    <property type="match status" value="1"/>
</dbReference>
<keyword evidence="6" id="KW-0472">Membrane</keyword>
<comment type="catalytic activity">
    <reaction evidence="10">
        <text>L-threonyl-[protein] + ATP = O-phospho-L-threonyl-[protein] + ADP + H(+)</text>
        <dbReference type="Rhea" id="RHEA:46608"/>
        <dbReference type="Rhea" id="RHEA-COMP:11060"/>
        <dbReference type="Rhea" id="RHEA-COMP:11605"/>
        <dbReference type="ChEBI" id="CHEBI:15378"/>
        <dbReference type="ChEBI" id="CHEBI:30013"/>
        <dbReference type="ChEBI" id="CHEBI:30616"/>
        <dbReference type="ChEBI" id="CHEBI:61977"/>
        <dbReference type="ChEBI" id="CHEBI:456216"/>
        <dbReference type="EC" id="2.7.11.1"/>
    </reaction>
</comment>
<keyword evidence="5" id="KW-1133">Transmembrane helix</keyword>
<evidence type="ECO:0000256" key="5">
    <source>
        <dbReference type="ARBA" id="ARBA00022989"/>
    </source>
</evidence>
<dbReference type="GO" id="GO:0004674">
    <property type="term" value="F:protein serine/threonine kinase activity"/>
    <property type="evidence" value="ECO:0007669"/>
    <property type="project" value="UniProtKB-KW"/>
</dbReference>
<keyword evidence="7" id="KW-1015">Disulfide bond</keyword>
<sequence>MRHCTIIAFLALTIISTSCKHEAALPEESINTRSSQPNDEENETANSNHDAIYPDDPGCCFSVYYLRALREHRNRINANRPRTTSCSMFDDQLTFRKIYTSGGQNVCGLDGEGNAKCFGFSADVFNEFASKTYTNLRVGYDSICTIDPEGKLSCTGDTDSFVYRWLADDGYDPLTPPNGHYQAIGTGISTIRCAINFDGAVDCWGKSPDLVSGDEPEVLFQHISVSSDQACGISIDNELHCWGSEITDEPLPEGSFNTVDCSGRSCCAIRDDRSLICWSGSQRDHDPVNFEPVYDVPTGGFSQVCTGVYFACGLDNNGEVTCWGDELYHHGQSALVVPRPATGFSDIACGLTHVCGLDGDGRIICWGEDFEDGQECPESMKLEDLGVRQE</sequence>
<evidence type="ECO:0000256" key="9">
    <source>
        <dbReference type="ARBA" id="ARBA00023180"/>
    </source>
</evidence>
<evidence type="ECO:0000256" key="10">
    <source>
        <dbReference type="ARBA" id="ARBA00047899"/>
    </source>
</evidence>
<evidence type="ECO:0000256" key="2">
    <source>
        <dbReference type="ARBA" id="ARBA00012513"/>
    </source>
</evidence>
<organism evidence="14 15">
    <name type="scientific">Lujinxingia vulgaris</name>
    <dbReference type="NCBI Taxonomy" id="2600176"/>
    <lineage>
        <taxon>Bacteria</taxon>
        <taxon>Deltaproteobacteria</taxon>
        <taxon>Bradymonadales</taxon>
        <taxon>Lujinxingiaceae</taxon>
        <taxon>Lujinxingia</taxon>
    </lineage>
</organism>
<dbReference type="Gene3D" id="2.130.10.30">
    <property type="entry name" value="Regulator of chromosome condensation 1/beta-lactamase-inhibitor protein II"/>
    <property type="match status" value="2"/>
</dbReference>
<evidence type="ECO:0000256" key="6">
    <source>
        <dbReference type="ARBA" id="ARBA00023136"/>
    </source>
</evidence>
<keyword evidence="3" id="KW-0812">Transmembrane</keyword>
<evidence type="ECO:0000256" key="8">
    <source>
        <dbReference type="ARBA" id="ARBA00023170"/>
    </source>
</evidence>
<feature type="region of interest" description="Disordered" evidence="12">
    <location>
        <begin position="27"/>
        <end position="51"/>
    </location>
</feature>
<evidence type="ECO:0000256" key="3">
    <source>
        <dbReference type="ARBA" id="ARBA00022692"/>
    </source>
</evidence>
<evidence type="ECO:0000256" key="1">
    <source>
        <dbReference type="ARBA" id="ARBA00004479"/>
    </source>
</evidence>
<evidence type="ECO:0000313" key="14">
    <source>
        <dbReference type="EMBL" id="TXD33846.1"/>
    </source>
</evidence>
<keyword evidence="8" id="KW-0675">Receptor</keyword>
<dbReference type="RefSeq" id="WP_146975701.1">
    <property type="nucleotide sequence ID" value="NZ_VOSL01000059.1"/>
</dbReference>
<dbReference type="PANTHER" id="PTHR47460">
    <property type="entry name" value="SERINE/THREONINE-PROTEIN KINASE-LIKE PROTEIN ACR4"/>
    <property type="match status" value="1"/>
</dbReference>